<proteinExistence type="inferred from homology"/>
<feature type="non-terminal residue" evidence="8">
    <location>
        <position position="252"/>
    </location>
</feature>
<comment type="caution">
    <text evidence="8">The sequence shown here is derived from an EMBL/GenBank/DDBJ whole genome shotgun (WGS) entry which is preliminary data.</text>
</comment>
<comment type="similarity">
    <text evidence="1">Belongs to the class-I aminoacyl-tRNA synthetase family. Glutamate--tRNA ligase type 1 subfamily.</text>
</comment>
<dbReference type="SUPFAM" id="SSF48163">
    <property type="entry name" value="An anticodon-binding domain of class I aminoacyl-tRNA synthetases"/>
    <property type="match status" value="1"/>
</dbReference>
<dbReference type="Gene3D" id="3.40.50.620">
    <property type="entry name" value="HUPs"/>
    <property type="match status" value="1"/>
</dbReference>
<name>X0XLJ8_9ZZZZ</name>
<dbReference type="GO" id="GO:0006424">
    <property type="term" value="P:glutamyl-tRNA aminoacylation"/>
    <property type="evidence" value="ECO:0007669"/>
    <property type="project" value="InterPro"/>
</dbReference>
<evidence type="ECO:0000256" key="3">
    <source>
        <dbReference type="ARBA" id="ARBA00022741"/>
    </source>
</evidence>
<dbReference type="InterPro" id="IPR004527">
    <property type="entry name" value="Glu-tRNA-ligase_bac/mito"/>
</dbReference>
<evidence type="ECO:0000256" key="6">
    <source>
        <dbReference type="ARBA" id="ARBA00023146"/>
    </source>
</evidence>
<dbReference type="InterPro" id="IPR049940">
    <property type="entry name" value="GluQ/Sye"/>
</dbReference>
<accession>X0XLJ8</accession>
<dbReference type="GO" id="GO:0005524">
    <property type="term" value="F:ATP binding"/>
    <property type="evidence" value="ECO:0007669"/>
    <property type="project" value="UniProtKB-KW"/>
</dbReference>
<keyword evidence="5" id="KW-0648">Protein biosynthesis</keyword>
<feature type="domain" description="Glutamyl/glutaminyl-tRNA synthetase class Ib catalytic" evidence="7">
    <location>
        <begin position="2"/>
        <end position="215"/>
    </location>
</feature>
<dbReference type="GO" id="GO:0000049">
    <property type="term" value="F:tRNA binding"/>
    <property type="evidence" value="ECO:0007669"/>
    <property type="project" value="InterPro"/>
</dbReference>
<evidence type="ECO:0000256" key="4">
    <source>
        <dbReference type="ARBA" id="ARBA00022840"/>
    </source>
</evidence>
<evidence type="ECO:0000256" key="5">
    <source>
        <dbReference type="ARBA" id="ARBA00022917"/>
    </source>
</evidence>
<dbReference type="AlphaFoldDB" id="X0XLJ8"/>
<sequence length="252" mass="29248">YCFCTPERLAEVRAAQQDRKESSRYDRHCRDLDRAEAQRRIAAGEGHVVRLAVPLDGETTFHDRLRGPVTFQNQTIDDQVLIKSDGFPTYHFASVVDDHLMEITHVCRAEEWITSTPKHVLLYEAFGWEIPEFIHMPLLRNPDRSKISKRKNPTSLSWYRDEGYLPEALLNFLGLMGYSMPDGRQVFSLREMIESFSWDRVNTGGPIFDMEKLRWLNGEYIRAMDAAEFVEQIRRADQVPAEAPRDKLLAMA</sequence>
<dbReference type="NCBIfam" id="TIGR00464">
    <property type="entry name" value="gltX_bact"/>
    <property type="match status" value="1"/>
</dbReference>
<protein>
    <recommendedName>
        <fullName evidence="7">Glutamyl/glutaminyl-tRNA synthetase class Ib catalytic domain-containing protein</fullName>
    </recommendedName>
</protein>
<evidence type="ECO:0000259" key="7">
    <source>
        <dbReference type="Pfam" id="PF00749"/>
    </source>
</evidence>
<evidence type="ECO:0000256" key="1">
    <source>
        <dbReference type="ARBA" id="ARBA00007894"/>
    </source>
</evidence>
<dbReference type="InterPro" id="IPR008925">
    <property type="entry name" value="aa_tRNA-synth_I_cd-bd_sf"/>
</dbReference>
<dbReference type="EMBL" id="BARS01041926">
    <property type="protein sequence ID" value="GAG37513.1"/>
    <property type="molecule type" value="Genomic_DNA"/>
</dbReference>
<evidence type="ECO:0000256" key="2">
    <source>
        <dbReference type="ARBA" id="ARBA00022598"/>
    </source>
</evidence>
<organism evidence="8">
    <name type="scientific">marine sediment metagenome</name>
    <dbReference type="NCBI Taxonomy" id="412755"/>
    <lineage>
        <taxon>unclassified sequences</taxon>
        <taxon>metagenomes</taxon>
        <taxon>ecological metagenomes</taxon>
    </lineage>
</organism>
<dbReference type="SUPFAM" id="SSF52374">
    <property type="entry name" value="Nucleotidylyl transferase"/>
    <property type="match status" value="1"/>
</dbReference>
<dbReference type="InterPro" id="IPR020058">
    <property type="entry name" value="Glu/Gln-tRNA-synth_Ib_cat-dom"/>
</dbReference>
<keyword evidence="2" id="KW-0436">Ligase</keyword>
<dbReference type="Pfam" id="PF00749">
    <property type="entry name" value="tRNA-synt_1c"/>
    <property type="match status" value="1"/>
</dbReference>
<feature type="non-terminal residue" evidence="8">
    <location>
        <position position="1"/>
    </location>
</feature>
<keyword evidence="3" id="KW-0547">Nucleotide-binding</keyword>
<keyword evidence="6" id="KW-0030">Aminoacyl-tRNA synthetase</keyword>
<dbReference type="PANTHER" id="PTHR43311:SF2">
    <property type="entry name" value="GLUTAMATE--TRNA LIGASE, MITOCHONDRIAL-RELATED"/>
    <property type="match status" value="1"/>
</dbReference>
<evidence type="ECO:0000313" key="8">
    <source>
        <dbReference type="EMBL" id="GAG37513.1"/>
    </source>
</evidence>
<reference evidence="8" key="1">
    <citation type="journal article" date="2014" name="Front. Microbiol.">
        <title>High frequency of phylogenetically diverse reductive dehalogenase-homologous genes in deep subseafloor sedimentary metagenomes.</title>
        <authorList>
            <person name="Kawai M."/>
            <person name="Futagami T."/>
            <person name="Toyoda A."/>
            <person name="Takaki Y."/>
            <person name="Nishi S."/>
            <person name="Hori S."/>
            <person name="Arai W."/>
            <person name="Tsubouchi T."/>
            <person name="Morono Y."/>
            <person name="Uchiyama I."/>
            <person name="Ito T."/>
            <person name="Fujiyama A."/>
            <person name="Inagaki F."/>
            <person name="Takami H."/>
        </authorList>
    </citation>
    <scope>NUCLEOTIDE SEQUENCE</scope>
    <source>
        <strain evidence="8">Expedition CK06-06</strain>
    </source>
</reference>
<dbReference type="PANTHER" id="PTHR43311">
    <property type="entry name" value="GLUTAMATE--TRNA LIGASE"/>
    <property type="match status" value="1"/>
</dbReference>
<dbReference type="GO" id="GO:0005829">
    <property type="term" value="C:cytosol"/>
    <property type="evidence" value="ECO:0007669"/>
    <property type="project" value="TreeGrafter"/>
</dbReference>
<dbReference type="GO" id="GO:0004818">
    <property type="term" value="F:glutamate-tRNA ligase activity"/>
    <property type="evidence" value="ECO:0007669"/>
    <property type="project" value="InterPro"/>
</dbReference>
<keyword evidence="4" id="KW-0067">ATP-binding</keyword>
<dbReference type="InterPro" id="IPR014729">
    <property type="entry name" value="Rossmann-like_a/b/a_fold"/>
</dbReference>
<gene>
    <name evidence="8" type="ORF">S01H1_63676</name>
</gene>